<feature type="compositionally biased region" description="Acidic residues" evidence="5">
    <location>
        <begin position="687"/>
        <end position="698"/>
    </location>
</feature>
<reference evidence="8" key="1">
    <citation type="submission" date="2014-11" db="EMBL/GenBank/DDBJ databases">
        <authorList>
            <person name="Otto D Thomas"/>
            <person name="Naeem Raeece"/>
        </authorList>
    </citation>
    <scope>NUCLEOTIDE SEQUENCE</scope>
</reference>
<dbReference type="Pfam" id="PF03124">
    <property type="entry name" value="EXS"/>
    <property type="match status" value="2"/>
</dbReference>
<gene>
    <name evidence="8" type="ORF">Cvel_12032</name>
</gene>
<evidence type="ECO:0000256" key="6">
    <source>
        <dbReference type="SAM" id="Phobius"/>
    </source>
</evidence>
<feature type="transmembrane region" description="Helical" evidence="6">
    <location>
        <begin position="387"/>
        <end position="409"/>
    </location>
</feature>
<feature type="region of interest" description="Disordered" evidence="5">
    <location>
        <begin position="526"/>
        <end position="565"/>
    </location>
</feature>
<keyword evidence="2 6" id="KW-0812">Transmembrane</keyword>
<evidence type="ECO:0000259" key="7">
    <source>
        <dbReference type="PROSITE" id="PS51380"/>
    </source>
</evidence>
<keyword evidence="3 6" id="KW-1133">Transmembrane helix</keyword>
<organism evidence="8">
    <name type="scientific">Chromera velia CCMP2878</name>
    <dbReference type="NCBI Taxonomy" id="1169474"/>
    <lineage>
        <taxon>Eukaryota</taxon>
        <taxon>Sar</taxon>
        <taxon>Alveolata</taxon>
        <taxon>Colpodellida</taxon>
        <taxon>Chromeraceae</taxon>
        <taxon>Chromera</taxon>
    </lineage>
</organism>
<feature type="compositionally biased region" description="Basic and acidic residues" evidence="5">
    <location>
        <begin position="901"/>
        <end position="912"/>
    </location>
</feature>
<evidence type="ECO:0000256" key="2">
    <source>
        <dbReference type="ARBA" id="ARBA00022692"/>
    </source>
</evidence>
<dbReference type="EMBL" id="CDMZ01005702">
    <property type="protein sequence ID" value="CEM53525.1"/>
    <property type="molecule type" value="Genomic_DNA"/>
</dbReference>
<feature type="domain" description="EXS" evidence="7">
    <location>
        <begin position="687"/>
        <end position="887"/>
    </location>
</feature>
<evidence type="ECO:0000256" key="5">
    <source>
        <dbReference type="SAM" id="MobiDB-lite"/>
    </source>
</evidence>
<feature type="transmembrane region" description="Helical" evidence="6">
    <location>
        <begin position="353"/>
        <end position="375"/>
    </location>
</feature>
<keyword evidence="4 6" id="KW-0472">Membrane</keyword>
<feature type="region of interest" description="Disordered" evidence="5">
    <location>
        <begin position="585"/>
        <end position="639"/>
    </location>
</feature>
<accession>A0A0G4I8T1</accession>
<dbReference type="GO" id="GO:0005737">
    <property type="term" value="C:cytoplasm"/>
    <property type="evidence" value="ECO:0007669"/>
    <property type="project" value="TreeGrafter"/>
</dbReference>
<dbReference type="GO" id="GO:0016020">
    <property type="term" value="C:membrane"/>
    <property type="evidence" value="ECO:0007669"/>
    <property type="project" value="UniProtKB-SubCell"/>
</dbReference>
<feature type="transmembrane region" description="Helical" evidence="6">
    <location>
        <begin position="313"/>
        <end position="332"/>
    </location>
</feature>
<protein>
    <recommendedName>
        <fullName evidence="7">EXS domain-containing protein</fullName>
    </recommendedName>
</protein>
<proteinExistence type="predicted"/>
<feature type="compositionally biased region" description="Basic and acidic residues" evidence="5">
    <location>
        <begin position="620"/>
        <end position="638"/>
    </location>
</feature>
<dbReference type="VEuPathDB" id="CryptoDB:Cvel_12032"/>
<feature type="region of interest" description="Disordered" evidence="5">
    <location>
        <begin position="898"/>
        <end position="960"/>
    </location>
</feature>
<evidence type="ECO:0000256" key="4">
    <source>
        <dbReference type="ARBA" id="ARBA00023136"/>
    </source>
</evidence>
<name>A0A0G4I8T1_9ALVE</name>
<sequence>MPEFEELIENQKRGAEWSAFSLNYRQLRGRLEDAAKSPPAGEETDLERTTEGSLLLETMSRRVLSETARLFPPLLSFDEAVCLELDRVNQGFKTLTSRIESHLSLLNGLVDKNAAKLQKKEKHVRAEARNMCNALEVELSKLCTRIEEVMRFTQVQWMAFYRLFRWRCEVLSSKTCLDEQQVGEALESLVELLLQETFMNSPAIEKLQQGLVEVYKKNVGKGRQEEGQEQEGLRGRGKDRGFDFVTVSAKLRNAPVGLIPQEGLFQRWYLPYMLGLCTVLLGFAVFTEVRSSQVTQAVWMNEAIRHTSPVVRFWLLVIFLQFGLAWGFWFMGKFGVNYRFLLSISNSVRTDRVCGVAILQFCVWLVIVIAFNLDIGVLVHNDDVRILHWYPLTLTLALIGVWVIAGFCFRVTLSGSFVWSILQVILDGFGGGIWGRPIAFADTLIADVMTSMMVPLRDLIMSLGYFATVVKGRPISEENLMNLERVYRLYFPLGQFKLVLSNIRIAVPKRAISLLKGKRWSLLNNSGEREESTAGDTASAGVPKDAQQNKGQEEDPQDLPPHFGRTYKRSQSLAASNLETVLPPQVSLSFHPGRGGHLSRSQSLKIPPRPPRGVSTDSVDGQKESGRRHSPRDRDKMTSRFSRARAATAMPNFVHVENSVWDRTDDTLLRRSLSIAAACAEMPMGTEGEETDSQEGSEEQSRRARRRRRRRVRSCADLSLSSRLWLNALKYAVAMLPLLLATLRRCGVENSISLAEWTLGLPFKALATAYAMTWDYTEDWRVAGLSCNQYQRPRLYPKAFYVVAGIVNFLFRLVWTWSLTGIDLQGEGRKYVDHFMTVSGVLEIVRRTLWMVVRIEAEHCTNASQFRGLLFVPDDPVERSAERISALALSSASLPSLVTEEGEKDRDRDRGGVEVADPDGGMMKKRGQSLNHSLSDSRKEVGTGTEVTEGASGWKGGQASAVSAGGVMSVCGRERERGNLGGSGLSLPSSTGGRAKASSLLNPLARSSLHASASGAAGSFEVVREVARGALGGGRGSAGGESSGGPREESGDGR</sequence>
<dbReference type="AlphaFoldDB" id="A0A0G4I8T1"/>
<feature type="region of interest" description="Disordered" evidence="5">
    <location>
        <begin position="680"/>
        <end position="708"/>
    </location>
</feature>
<feature type="compositionally biased region" description="Low complexity" evidence="5">
    <location>
        <begin position="985"/>
        <end position="994"/>
    </location>
</feature>
<evidence type="ECO:0000313" key="8">
    <source>
        <dbReference type="EMBL" id="CEM53525.1"/>
    </source>
</evidence>
<evidence type="ECO:0000256" key="1">
    <source>
        <dbReference type="ARBA" id="ARBA00004141"/>
    </source>
</evidence>
<dbReference type="PANTHER" id="PTHR10783">
    <property type="entry name" value="XENOTROPIC AND POLYTROPIC RETROVIRUS RECEPTOR 1-RELATED"/>
    <property type="match status" value="1"/>
</dbReference>
<feature type="region of interest" description="Disordered" evidence="5">
    <location>
        <begin position="1030"/>
        <end position="1054"/>
    </location>
</feature>
<dbReference type="InterPro" id="IPR004342">
    <property type="entry name" value="EXS_C"/>
</dbReference>
<dbReference type="PANTHER" id="PTHR10783:SF46">
    <property type="entry name" value="PROTEIN ERD1 HOMOLOG 2"/>
    <property type="match status" value="1"/>
</dbReference>
<feature type="transmembrane region" description="Helical" evidence="6">
    <location>
        <begin position="268"/>
        <end position="286"/>
    </location>
</feature>
<dbReference type="PROSITE" id="PS51380">
    <property type="entry name" value="EXS"/>
    <property type="match status" value="1"/>
</dbReference>
<feature type="region of interest" description="Disordered" evidence="5">
    <location>
        <begin position="974"/>
        <end position="998"/>
    </location>
</feature>
<evidence type="ECO:0000256" key="3">
    <source>
        <dbReference type="ARBA" id="ARBA00022989"/>
    </source>
</evidence>
<feature type="compositionally biased region" description="Gly residues" evidence="5">
    <location>
        <begin position="1030"/>
        <end position="1043"/>
    </location>
</feature>
<comment type="subcellular location">
    <subcellularLocation>
        <location evidence="1">Membrane</location>
        <topology evidence="1">Multi-pass membrane protein</topology>
    </subcellularLocation>
</comment>